<gene>
    <name evidence="9" type="primary">aspS</name>
    <name evidence="11" type="ORF">JOC86_000303</name>
</gene>
<feature type="binding site" evidence="9">
    <location>
        <position position="208"/>
    </location>
    <ligand>
        <name>L-aspartate</name>
        <dbReference type="ChEBI" id="CHEBI:29991"/>
    </ligand>
</feature>
<comment type="subunit">
    <text evidence="9">Homodimer.</text>
</comment>
<feature type="binding site" evidence="9">
    <location>
        <begin position="402"/>
        <end position="405"/>
    </location>
    <ligand>
        <name>ATP</name>
        <dbReference type="ChEBI" id="CHEBI:30616"/>
    </ligand>
</feature>
<evidence type="ECO:0000256" key="1">
    <source>
        <dbReference type="ARBA" id="ARBA00004496"/>
    </source>
</evidence>
<sequence length="431" mass="49605">MDEYQRVLTSECSNHVNEDVNLKGWVHRVRHLRKVSFLILKDRSGFIQCVLESKIAKMKITNESAVEISGKVVSTNQQENGVEIHVDNIKMLSYAAPIPFEVNNDEIEANLDTILNHRVLSMRNPKVQSIFRIQSKIVESFQEYLRNKGFTQIFTPKLTSQGAEGGANVFSLPYFGKEAYLAQSPQFYKQKMVAAGYERVFEVAPVFRAEEHNSSRHLNEYTSMDVEVGFIEGYEELMKLENQLLIHIFEKVKLACANELKLLNIELPELKEFPQLTLQEAQQILKEQFEKTSPDGDLDREGEKLISQYIEKKYLTPFVFITNYPTRKRPMYTMLNQNNTELTDSFDLIYKGVEITSGGQRIHDYQQLIKSLASKGLDLDNFKSYTDLFRFGFPPHGGFAIGLERLTAQMLNINNVREATAFPRDCDRLTP</sequence>
<comment type="subcellular location">
    <subcellularLocation>
        <location evidence="1 9">Cytoplasm</location>
    </subcellularLocation>
</comment>
<dbReference type="Proteomes" id="UP001646157">
    <property type="component" value="Unassembled WGS sequence"/>
</dbReference>
<dbReference type="GO" id="GO:0050560">
    <property type="term" value="F:aspartate-tRNA(Asn) ligase activity"/>
    <property type="evidence" value="ECO:0007669"/>
    <property type="project" value="UniProtKB-EC"/>
</dbReference>
<dbReference type="HAMAP" id="MF_02075">
    <property type="entry name" value="Asp_tRNA_synth_type2"/>
    <property type="match status" value="1"/>
</dbReference>
<evidence type="ECO:0000313" key="12">
    <source>
        <dbReference type="Proteomes" id="UP001646157"/>
    </source>
</evidence>
<comment type="function">
    <text evidence="9">Catalyzes the attachment of L-aspartate to tRNA(Asp) in a two-step reaction: L-aspartate is first activated by ATP to form Asp-AMP and then transferred to the acceptor end of tRNA(Asp).</text>
</comment>
<feature type="binding site" evidence="9">
    <location>
        <begin position="216"/>
        <end position="218"/>
    </location>
    <ligand>
        <name>ATP</name>
        <dbReference type="ChEBI" id="CHEBI:30616"/>
    </ligand>
</feature>
<keyword evidence="8 9" id="KW-0030">Aminoacyl-tRNA synthetase</keyword>
<dbReference type="InterPro" id="IPR004523">
    <property type="entry name" value="Asp-tRNA_synthase_2"/>
</dbReference>
<dbReference type="EC" id="6.1.1.12" evidence="9"/>
<evidence type="ECO:0000256" key="4">
    <source>
        <dbReference type="ARBA" id="ARBA00022598"/>
    </source>
</evidence>
<evidence type="ECO:0000259" key="10">
    <source>
        <dbReference type="PROSITE" id="PS50862"/>
    </source>
</evidence>
<dbReference type="Pfam" id="PF01336">
    <property type="entry name" value="tRNA_anti-codon"/>
    <property type="match status" value="1"/>
</dbReference>
<feature type="binding site" evidence="9">
    <location>
        <position position="361"/>
    </location>
    <ligand>
        <name>L-aspartate</name>
        <dbReference type="ChEBI" id="CHEBI:29991"/>
    </ligand>
</feature>
<comment type="caution">
    <text evidence="11">The sequence shown here is derived from an EMBL/GenBank/DDBJ whole genome shotgun (WGS) entry which is preliminary data.</text>
</comment>
<feature type="region of interest" description="Aspartate" evidence="9">
    <location>
        <begin position="186"/>
        <end position="189"/>
    </location>
</feature>
<feature type="binding site" evidence="9">
    <location>
        <position position="354"/>
    </location>
    <ligand>
        <name>ATP</name>
        <dbReference type="ChEBI" id="CHEBI:30616"/>
    </ligand>
</feature>
<keyword evidence="12" id="KW-1185">Reference proteome</keyword>
<keyword evidence="4 9" id="KW-0436">Ligase</keyword>
<evidence type="ECO:0000256" key="7">
    <source>
        <dbReference type="ARBA" id="ARBA00022917"/>
    </source>
</evidence>
<accession>A0ABS2N842</accession>
<dbReference type="Gene3D" id="3.30.930.10">
    <property type="entry name" value="Bira Bifunctional Protein, Domain 2"/>
    <property type="match status" value="1"/>
</dbReference>
<dbReference type="InterPro" id="IPR012340">
    <property type="entry name" value="NA-bd_OB-fold"/>
</dbReference>
<dbReference type="SUPFAM" id="SSF50249">
    <property type="entry name" value="Nucleic acid-binding proteins"/>
    <property type="match status" value="1"/>
</dbReference>
<keyword evidence="5 9" id="KW-0547">Nucleotide-binding</keyword>
<name>A0ABS2N842_9BACI</name>
<comment type="caution">
    <text evidence="9">Lacks conserved residue(s) required for the propagation of feature annotation.</text>
</comment>
<dbReference type="CDD" id="cd00776">
    <property type="entry name" value="AsxRS_core"/>
    <property type="match status" value="1"/>
</dbReference>
<feature type="domain" description="Aminoacyl-transfer RNA synthetases class-II family profile" evidence="10">
    <location>
        <begin position="131"/>
        <end position="431"/>
    </location>
</feature>
<dbReference type="InterPro" id="IPR004364">
    <property type="entry name" value="Aa-tRNA-synt_II"/>
</dbReference>
<comment type="similarity">
    <text evidence="2 9">Belongs to the class-II aminoacyl-tRNA synthetase family. Type 2 subfamily.</text>
</comment>
<evidence type="ECO:0000256" key="8">
    <source>
        <dbReference type="ARBA" id="ARBA00023146"/>
    </source>
</evidence>
<feature type="binding site" evidence="9">
    <location>
        <begin position="208"/>
        <end position="210"/>
    </location>
    <ligand>
        <name>ATP</name>
        <dbReference type="ChEBI" id="CHEBI:30616"/>
    </ligand>
</feature>
<dbReference type="PRINTS" id="PR01042">
    <property type="entry name" value="TRNASYNTHASP"/>
</dbReference>
<dbReference type="InterPro" id="IPR045864">
    <property type="entry name" value="aa-tRNA-synth_II/BPL/LPL"/>
</dbReference>
<evidence type="ECO:0000256" key="6">
    <source>
        <dbReference type="ARBA" id="ARBA00022840"/>
    </source>
</evidence>
<dbReference type="InterPro" id="IPR002312">
    <property type="entry name" value="Asp/Asn-tRNA-synth_IIb"/>
</dbReference>
<dbReference type="Gene3D" id="2.40.50.140">
    <property type="entry name" value="Nucleic acid-binding proteins"/>
    <property type="match status" value="1"/>
</dbReference>
<comment type="catalytic activity">
    <reaction evidence="9">
        <text>tRNA(Asp) + L-aspartate + ATP = L-aspartyl-tRNA(Asp) + AMP + diphosphate</text>
        <dbReference type="Rhea" id="RHEA:19649"/>
        <dbReference type="Rhea" id="RHEA-COMP:9660"/>
        <dbReference type="Rhea" id="RHEA-COMP:9678"/>
        <dbReference type="ChEBI" id="CHEBI:29991"/>
        <dbReference type="ChEBI" id="CHEBI:30616"/>
        <dbReference type="ChEBI" id="CHEBI:33019"/>
        <dbReference type="ChEBI" id="CHEBI:78442"/>
        <dbReference type="ChEBI" id="CHEBI:78516"/>
        <dbReference type="ChEBI" id="CHEBI:456215"/>
        <dbReference type="EC" id="6.1.1.12"/>
    </reaction>
</comment>
<organism evidence="11 12">
    <name type="scientific">Rossellomorea pakistanensis</name>
    <dbReference type="NCBI Taxonomy" id="992288"/>
    <lineage>
        <taxon>Bacteria</taxon>
        <taxon>Bacillati</taxon>
        <taxon>Bacillota</taxon>
        <taxon>Bacilli</taxon>
        <taxon>Bacillales</taxon>
        <taxon>Bacillaceae</taxon>
        <taxon>Rossellomorea</taxon>
    </lineage>
</organism>
<dbReference type="NCBIfam" id="TIGR00458">
    <property type="entry name" value="aspS_nondisc"/>
    <property type="match status" value="1"/>
</dbReference>
<keyword evidence="7 9" id="KW-0648">Protein biosynthesis</keyword>
<dbReference type="Pfam" id="PF00152">
    <property type="entry name" value="tRNA-synt_2"/>
    <property type="match status" value="1"/>
</dbReference>
<dbReference type="SUPFAM" id="SSF55681">
    <property type="entry name" value="Class II aaRS and biotin synthetases"/>
    <property type="match status" value="1"/>
</dbReference>
<dbReference type="RefSeq" id="WP_205168003.1">
    <property type="nucleotide sequence ID" value="NZ_JAFBDZ010000001.1"/>
</dbReference>
<dbReference type="EMBL" id="JAFBDZ010000001">
    <property type="protein sequence ID" value="MBM7583766.1"/>
    <property type="molecule type" value="Genomic_DNA"/>
</dbReference>
<keyword evidence="6 9" id="KW-0067">ATP-binding</keyword>
<keyword evidence="3 9" id="KW-0963">Cytoplasm</keyword>
<dbReference type="InterPro" id="IPR004365">
    <property type="entry name" value="NA-bd_OB_tRNA"/>
</dbReference>
<dbReference type="PROSITE" id="PS50862">
    <property type="entry name" value="AA_TRNA_LIGASE_II"/>
    <property type="match status" value="1"/>
</dbReference>
<dbReference type="NCBIfam" id="NF003483">
    <property type="entry name" value="PRK05159.1"/>
    <property type="match status" value="1"/>
</dbReference>
<reference evidence="11 12" key="1">
    <citation type="submission" date="2021-01" db="EMBL/GenBank/DDBJ databases">
        <title>Genomic Encyclopedia of Type Strains, Phase IV (KMG-IV): sequencing the most valuable type-strain genomes for metagenomic binning, comparative biology and taxonomic classification.</title>
        <authorList>
            <person name="Goeker M."/>
        </authorList>
    </citation>
    <scope>NUCLEOTIDE SEQUENCE [LARGE SCALE GENOMIC DNA]</scope>
    <source>
        <strain evidence="11 12">DSM 24834</strain>
    </source>
</reference>
<dbReference type="PANTHER" id="PTHR43450">
    <property type="entry name" value="ASPARTYL-TRNA SYNTHETASE"/>
    <property type="match status" value="1"/>
</dbReference>
<evidence type="ECO:0000256" key="9">
    <source>
        <dbReference type="HAMAP-Rule" id="MF_02075"/>
    </source>
</evidence>
<proteinExistence type="inferred from homology"/>
<feature type="binding site" evidence="9">
    <location>
        <position position="357"/>
    </location>
    <ligand>
        <name>L-aspartate</name>
        <dbReference type="ChEBI" id="CHEBI:29991"/>
    </ligand>
</feature>
<evidence type="ECO:0000256" key="3">
    <source>
        <dbReference type="ARBA" id="ARBA00022490"/>
    </source>
</evidence>
<evidence type="ECO:0000256" key="2">
    <source>
        <dbReference type="ARBA" id="ARBA00005312"/>
    </source>
</evidence>
<feature type="binding site" evidence="9">
    <location>
        <position position="164"/>
    </location>
    <ligand>
        <name>L-aspartate</name>
        <dbReference type="ChEBI" id="CHEBI:29991"/>
    </ligand>
</feature>
<protein>
    <recommendedName>
        <fullName evidence="9">Aspartate--tRNA ligase</fullName>
        <ecNumber evidence="9">6.1.1.12</ecNumber>
    </recommendedName>
    <alternativeName>
        <fullName evidence="9">Aspartyl-tRNA synthetase</fullName>
        <shortName evidence="9">AspRS</shortName>
    </alternativeName>
</protein>
<dbReference type="PANTHER" id="PTHR43450:SF1">
    <property type="entry name" value="ASPARTATE--TRNA LIGASE, CYTOPLASMIC"/>
    <property type="match status" value="1"/>
</dbReference>
<evidence type="ECO:0000256" key="5">
    <source>
        <dbReference type="ARBA" id="ARBA00022741"/>
    </source>
</evidence>
<dbReference type="InterPro" id="IPR006195">
    <property type="entry name" value="aa-tRNA-synth_II"/>
</dbReference>
<evidence type="ECO:0000313" key="11">
    <source>
        <dbReference type="EMBL" id="MBM7583766.1"/>
    </source>
</evidence>